<dbReference type="InterPro" id="IPR039586">
    <property type="entry name" value="CFAP46"/>
</dbReference>
<protein>
    <submittedName>
        <fullName evidence="2">Uncharacterized protein</fullName>
    </submittedName>
</protein>
<dbReference type="GO" id="GO:0035082">
    <property type="term" value="P:axoneme assembly"/>
    <property type="evidence" value="ECO:0007669"/>
    <property type="project" value="InterPro"/>
</dbReference>
<accession>A0A7J6CHX5</accession>
<dbReference type="PANTHER" id="PTHR15977">
    <property type="entry name" value="CILIA- AND FLAGELLA-ASSOCIATED PROTEIN 46"/>
    <property type="match status" value="1"/>
</dbReference>
<organism evidence="2 3">
    <name type="scientific">Onychostoma macrolepis</name>
    <dbReference type="NCBI Taxonomy" id="369639"/>
    <lineage>
        <taxon>Eukaryota</taxon>
        <taxon>Metazoa</taxon>
        <taxon>Chordata</taxon>
        <taxon>Craniata</taxon>
        <taxon>Vertebrata</taxon>
        <taxon>Euteleostomi</taxon>
        <taxon>Actinopterygii</taxon>
        <taxon>Neopterygii</taxon>
        <taxon>Teleostei</taxon>
        <taxon>Ostariophysi</taxon>
        <taxon>Cypriniformes</taxon>
        <taxon>Cyprinidae</taxon>
        <taxon>Acrossocheilinae</taxon>
        <taxon>Onychostoma</taxon>
    </lineage>
</organism>
<reference evidence="2 3" key="1">
    <citation type="submission" date="2020-04" db="EMBL/GenBank/DDBJ databases">
        <title>Chromosome-level genome assembly of a cyprinid fish Onychostoma macrolepis by integration of Nanopore Sequencing, Bionano and Hi-C technology.</title>
        <authorList>
            <person name="Wang D."/>
        </authorList>
    </citation>
    <scope>NUCLEOTIDE SEQUENCE [LARGE SCALE GENOMIC DNA]</scope>
    <source>
        <strain evidence="2">SWU-2019</strain>
        <tissue evidence="2">Muscle</tissue>
    </source>
</reference>
<dbReference type="Proteomes" id="UP000579812">
    <property type="component" value="Unassembled WGS sequence"/>
</dbReference>
<gene>
    <name evidence="2" type="ORF">G5714_013837</name>
</gene>
<feature type="region of interest" description="Disordered" evidence="1">
    <location>
        <begin position="106"/>
        <end position="125"/>
    </location>
</feature>
<evidence type="ECO:0000256" key="1">
    <source>
        <dbReference type="SAM" id="MobiDB-lite"/>
    </source>
</evidence>
<proteinExistence type="predicted"/>
<sequence length="149" mass="16839">MRKRRPLLVNAGIALSPDAFQTILDADNDGAGDRLELLAAKAQHHSTYVQKVKGHLEGLDESSDDKERMKLWGSLAKTARKQEVFDVCRVACRFCLLYDDGRWKNTTGEPKNRASPEQRNQTDPNTQRDLLRLLAEVSFISAEVQTHSF</sequence>
<dbReference type="AlphaFoldDB" id="A0A7J6CHX5"/>
<comment type="caution">
    <text evidence="2">The sequence shown here is derived from an EMBL/GenBank/DDBJ whole genome shotgun (WGS) entry which is preliminary data.</text>
</comment>
<keyword evidence="3" id="KW-1185">Reference proteome</keyword>
<dbReference type="PANTHER" id="PTHR15977:SF15">
    <property type="entry name" value="CILIA- AND FLAGELLA-ASSOCIATED PROTEIN 46"/>
    <property type="match status" value="1"/>
</dbReference>
<evidence type="ECO:0000313" key="2">
    <source>
        <dbReference type="EMBL" id="KAF4106175.1"/>
    </source>
</evidence>
<evidence type="ECO:0000313" key="3">
    <source>
        <dbReference type="Proteomes" id="UP000579812"/>
    </source>
</evidence>
<dbReference type="EMBL" id="JAAMOB010000013">
    <property type="protein sequence ID" value="KAF4106175.1"/>
    <property type="molecule type" value="Genomic_DNA"/>
</dbReference>
<dbReference type="GO" id="GO:0060294">
    <property type="term" value="P:cilium movement involved in cell motility"/>
    <property type="evidence" value="ECO:0007669"/>
    <property type="project" value="InterPro"/>
</dbReference>
<name>A0A7J6CHX5_9TELE</name>